<protein>
    <submittedName>
        <fullName evidence="1">Uncharacterized protein</fullName>
    </submittedName>
</protein>
<reference evidence="1 2" key="1">
    <citation type="journal article" date="2024" name="BMC Genomics">
        <title>De novo assembly and annotation of Popillia japonica's genome with initial clues to its potential as an invasive pest.</title>
        <authorList>
            <person name="Cucini C."/>
            <person name="Boschi S."/>
            <person name="Funari R."/>
            <person name="Cardaioli E."/>
            <person name="Iannotti N."/>
            <person name="Marturano G."/>
            <person name="Paoli F."/>
            <person name="Bruttini M."/>
            <person name="Carapelli A."/>
            <person name="Frati F."/>
            <person name="Nardi F."/>
        </authorList>
    </citation>
    <scope>NUCLEOTIDE SEQUENCE [LARGE SCALE GENOMIC DNA]</scope>
    <source>
        <strain evidence="1">DMR45628</strain>
    </source>
</reference>
<keyword evidence="2" id="KW-1185">Reference proteome</keyword>
<evidence type="ECO:0000313" key="1">
    <source>
        <dbReference type="EMBL" id="KAK9728764.1"/>
    </source>
</evidence>
<sequence>MPKVMMSKSQQIREWISKSEHLTTDGKAIFCQICSKHVVDSFNGSDSVTIQESQYAFNINKIQSELAHIATHFKILVQTIKALEPSGETLVKNLERITTIRGSFRNAPGVVAKKAYSKLEAVLAKNPGFSVLYEISQVLNGSGTNDCTIAVEKLPQYEYRSVTTCDVDQSFSRYKNNLSDKRQNYTPENLEKYLVCYFNNN</sequence>
<comment type="caution">
    <text evidence="1">The sequence shown here is derived from an EMBL/GenBank/DDBJ whole genome shotgun (WGS) entry which is preliminary data.</text>
</comment>
<accession>A0AAW1L6C7</accession>
<dbReference type="Proteomes" id="UP001458880">
    <property type="component" value="Unassembled WGS sequence"/>
</dbReference>
<organism evidence="1 2">
    <name type="scientific">Popillia japonica</name>
    <name type="common">Japanese beetle</name>
    <dbReference type="NCBI Taxonomy" id="7064"/>
    <lineage>
        <taxon>Eukaryota</taxon>
        <taxon>Metazoa</taxon>
        <taxon>Ecdysozoa</taxon>
        <taxon>Arthropoda</taxon>
        <taxon>Hexapoda</taxon>
        <taxon>Insecta</taxon>
        <taxon>Pterygota</taxon>
        <taxon>Neoptera</taxon>
        <taxon>Endopterygota</taxon>
        <taxon>Coleoptera</taxon>
        <taxon>Polyphaga</taxon>
        <taxon>Scarabaeiformia</taxon>
        <taxon>Scarabaeidae</taxon>
        <taxon>Rutelinae</taxon>
        <taxon>Popillia</taxon>
    </lineage>
</organism>
<dbReference type="EMBL" id="JASPKY010000167">
    <property type="protein sequence ID" value="KAK9728764.1"/>
    <property type="molecule type" value="Genomic_DNA"/>
</dbReference>
<proteinExistence type="predicted"/>
<gene>
    <name evidence="1" type="ORF">QE152_g17053</name>
</gene>
<evidence type="ECO:0000313" key="2">
    <source>
        <dbReference type="Proteomes" id="UP001458880"/>
    </source>
</evidence>
<dbReference type="AlphaFoldDB" id="A0AAW1L6C7"/>
<name>A0AAW1L6C7_POPJA</name>